<reference evidence="2" key="1">
    <citation type="journal article" date="2021" name="Antonie Van Leeuwenhoek">
        <title>Draft genome and description of Waterburya agarophytonicola gen. nov. sp. nov. (Pleurocapsales, Cyanobacteria): a seaweed symbiont.</title>
        <authorList>
            <person name="Bonthond G."/>
            <person name="Shalygin S."/>
            <person name="Bayer T."/>
            <person name="Weinberger F."/>
        </authorList>
    </citation>
    <scope>NUCLEOTIDE SEQUENCE</scope>
    <source>
        <strain evidence="2">KI4</strain>
    </source>
</reference>
<dbReference type="PROSITE" id="PS50851">
    <property type="entry name" value="CHEW"/>
    <property type="match status" value="1"/>
</dbReference>
<dbReference type="SUPFAM" id="SSF50341">
    <property type="entry name" value="CheW-like"/>
    <property type="match status" value="1"/>
</dbReference>
<dbReference type="SMART" id="SM00260">
    <property type="entry name" value="CheW"/>
    <property type="match status" value="1"/>
</dbReference>
<accession>A0A964BNS9</accession>
<comment type="caution">
    <text evidence="2">The sequence shown here is derived from an EMBL/GenBank/DDBJ whole genome shotgun (WGS) entry which is preliminary data.</text>
</comment>
<dbReference type="Gene3D" id="2.40.50.180">
    <property type="entry name" value="CheA-289, Domain 4"/>
    <property type="match status" value="1"/>
</dbReference>
<dbReference type="GO" id="GO:0007165">
    <property type="term" value="P:signal transduction"/>
    <property type="evidence" value="ECO:0007669"/>
    <property type="project" value="InterPro"/>
</dbReference>
<organism evidence="2 3">
    <name type="scientific">Waterburya agarophytonicola KI4</name>
    <dbReference type="NCBI Taxonomy" id="2874699"/>
    <lineage>
        <taxon>Bacteria</taxon>
        <taxon>Bacillati</taxon>
        <taxon>Cyanobacteriota</taxon>
        <taxon>Cyanophyceae</taxon>
        <taxon>Pleurocapsales</taxon>
        <taxon>Hyellaceae</taxon>
        <taxon>Waterburya</taxon>
        <taxon>Waterburya agarophytonicola</taxon>
    </lineage>
</organism>
<gene>
    <name evidence="2" type="ORF">I4641_06640</name>
</gene>
<protein>
    <submittedName>
        <fullName evidence="2">Chemotaxis protein CheW</fullName>
    </submittedName>
</protein>
<dbReference type="RefSeq" id="WP_229639692.1">
    <property type="nucleotide sequence ID" value="NZ_JADWDC010000011.1"/>
</dbReference>
<dbReference type="GO" id="GO:0006935">
    <property type="term" value="P:chemotaxis"/>
    <property type="evidence" value="ECO:0007669"/>
    <property type="project" value="InterPro"/>
</dbReference>
<dbReference type="InterPro" id="IPR002545">
    <property type="entry name" value="CheW-lke_dom"/>
</dbReference>
<evidence type="ECO:0000313" key="2">
    <source>
        <dbReference type="EMBL" id="MCC0176655.1"/>
    </source>
</evidence>
<dbReference type="Pfam" id="PF01584">
    <property type="entry name" value="CheW"/>
    <property type="match status" value="1"/>
</dbReference>
<keyword evidence="3" id="KW-1185">Reference proteome</keyword>
<dbReference type="InterPro" id="IPR036061">
    <property type="entry name" value="CheW-like_dom_sf"/>
</dbReference>
<proteinExistence type="predicted"/>
<dbReference type="Gene3D" id="2.30.30.40">
    <property type="entry name" value="SH3 Domains"/>
    <property type="match status" value="1"/>
</dbReference>
<evidence type="ECO:0000259" key="1">
    <source>
        <dbReference type="PROSITE" id="PS50851"/>
    </source>
</evidence>
<dbReference type="AlphaFoldDB" id="A0A964BNS9"/>
<dbReference type="EMBL" id="JADWDC010000011">
    <property type="protein sequence ID" value="MCC0176655.1"/>
    <property type="molecule type" value="Genomic_DNA"/>
</dbReference>
<evidence type="ECO:0000313" key="3">
    <source>
        <dbReference type="Proteomes" id="UP000729733"/>
    </source>
</evidence>
<name>A0A964BNS9_9CYAN</name>
<sequence>MNNLTADINSRLILESKKTSINIKLLVFDIGKLTLALPILQVQKVIKYNPLHGSGLSYVNLTHFDNRDVAIVDLHQKLFKISLAEVSSNQGYFIITKNINTEPLGIFVSEAPALIDVATTKIRLIPDSYRHADTLEIASHVTAIEGENNINKTIFILDLTRLI</sequence>
<feature type="domain" description="CheW-like" evidence="1">
    <location>
        <begin position="22"/>
        <end position="163"/>
    </location>
</feature>
<dbReference type="Proteomes" id="UP000729733">
    <property type="component" value="Unassembled WGS sequence"/>
</dbReference>